<dbReference type="InterPro" id="IPR019282">
    <property type="entry name" value="Glycoamylase-like_cons_dom"/>
</dbReference>
<dbReference type="SUPFAM" id="SSF48208">
    <property type="entry name" value="Six-hairpin glycosidases"/>
    <property type="match status" value="1"/>
</dbReference>
<evidence type="ECO:0000259" key="5">
    <source>
        <dbReference type="Pfam" id="PF10091"/>
    </source>
</evidence>
<dbReference type="GO" id="GO:0016757">
    <property type="term" value="F:glycosyltransferase activity"/>
    <property type="evidence" value="ECO:0007669"/>
    <property type="project" value="UniProtKB-KW"/>
</dbReference>
<dbReference type="Gene3D" id="2.70.98.40">
    <property type="entry name" value="Glycoside hydrolase, family 65, N-terminal domain"/>
    <property type="match status" value="2"/>
</dbReference>
<dbReference type="SMART" id="SM01068">
    <property type="entry name" value="CBM_X"/>
    <property type="match status" value="2"/>
</dbReference>
<feature type="transmembrane region" description="Helical" evidence="3">
    <location>
        <begin position="422"/>
        <end position="445"/>
    </location>
</feature>
<evidence type="ECO:0000259" key="6">
    <source>
        <dbReference type="Pfam" id="PF17167"/>
    </source>
</evidence>
<feature type="domain" description="Glycoamylase-like" evidence="5">
    <location>
        <begin position="1345"/>
        <end position="1557"/>
    </location>
</feature>
<keyword evidence="8" id="KW-1185">Reference proteome</keyword>
<dbReference type="Pfam" id="PF10091">
    <property type="entry name" value="Glycoamylase"/>
    <property type="match status" value="1"/>
</dbReference>
<dbReference type="CDD" id="cd11753">
    <property type="entry name" value="GH94N_ChvB_NdvB_2_like"/>
    <property type="match status" value="1"/>
</dbReference>
<dbReference type="InterPro" id="IPR012341">
    <property type="entry name" value="6hp_glycosidase-like_sf"/>
</dbReference>
<feature type="transmembrane region" description="Helical" evidence="3">
    <location>
        <begin position="845"/>
        <end position="867"/>
    </location>
</feature>
<feature type="domain" description="Glycosyl hydrolase 94 supersandwich" evidence="4">
    <location>
        <begin position="2097"/>
        <end position="2366"/>
    </location>
</feature>
<dbReference type="InterPro" id="IPR033432">
    <property type="entry name" value="GH94_catalytic"/>
</dbReference>
<feature type="transmembrane region" description="Helical" evidence="3">
    <location>
        <begin position="944"/>
        <end position="960"/>
    </location>
</feature>
<keyword evidence="3" id="KW-1133">Transmembrane helix</keyword>
<keyword evidence="1" id="KW-0328">Glycosyltransferase</keyword>
<dbReference type="GO" id="GO:0005975">
    <property type="term" value="P:carbohydrate metabolic process"/>
    <property type="evidence" value="ECO:0007669"/>
    <property type="project" value="InterPro"/>
</dbReference>
<feature type="domain" description="Glycosyl hydrolase 94 supersandwich" evidence="4">
    <location>
        <begin position="1595"/>
        <end position="1873"/>
    </location>
</feature>
<dbReference type="Pfam" id="PF17167">
    <property type="entry name" value="Glyco_hydro_94"/>
    <property type="match status" value="1"/>
</dbReference>
<feature type="transmembrane region" description="Helical" evidence="3">
    <location>
        <begin position="888"/>
        <end position="911"/>
    </location>
</feature>
<dbReference type="InterPro" id="IPR037018">
    <property type="entry name" value="GH65_N"/>
</dbReference>
<feature type="transmembrane region" description="Helical" evidence="3">
    <location>
        <begin position="6"/>
        <end position="21"/>
    </location>
</feature>
<dbReference type="InterPro" id="IPR010383">
    <property type="entry name" value="Glyco_hydrolase_94_b-supersand"/>
</dbReference>
<dbReference type="InterPro" id="IPR037820">
    <property type="entry name" value="GH94N_NdvB"/>
</dbReference>
<dbReference type="OrthoDB" id="9769991at2"/>
<dbReference type="EMBL" id="FQXM01000009">
    <property type="protein sequence ID" value="SHH66502.1"/>
    <property type="molecule type" value="Genomic_DNA"/>
</dbReference>
<keyword evidence="3" id="KW-0812">Transmembrane</keyword>
<dbReference type="Gene3D" id="1.50.10.140">
    <property type="match status" value="2"/>
</dbReference>
<feature type="domain" description="Glycosyl hydrolase 94 catalytic" evidence="6">
    <location>
        <begin position="2381"/>
        <end position="2804"/>
    </location>
</feature>
<dbReference type="PANTHER" id="PTHR37469">
    <property type="entry name" value="CELLOBIONIC ACID PHOSPHORYLASE-RELATED"/>
    <property type="match status" value="1"/>
</dbReference>
<protein>
    <submittedName>
        <fullName evidence="7">Cellobiose phosphorylase</fullName>
    </submittedName>
</protein>
<evidence type="ECO:0000256" key="2">
    <source>
        <dbReference type="ARBA" id="ARBA00022679"/>
    </source>
</evidence>
<keyword evidence="2" id="KW-0808">Transferase</keyword>
<dbReference type="InterPro" id="IPR052047">
    <property type="entry name" value="GH94_Enzymes"/>
</dbReference>
<evidence type="ECO:0000256" key="1">
    <source>
        <dbReference type="ARBA" id="ARBA00022676"/>
    </source>
</evidence>
<sequence>MYYLLTAIFLVLLGGITYLYYSKKSINEENILEDIPSIDVRNEDLERHALEISKDYSETKITNSRRKIIKSLDLSYKKILDGYEFIDRDVRNKKEVVSAGEWLLDNLYLIEKEYKHIKQSMPENYYNNLPVISKGVMKGYPRIYHIAVEMVAHTDGKIDETSILRFIEAYQSNTVLTSGELWALPIMLRIALIQNISKITDKIIKAQKEKARADAVADELINSIETGDLNEKIKNLSAKDIPFSSHFCERLLKVLRDNGVDNVEIYQWIDEELELKETNSERMINLEHQKQANSQLSMGNCVDSVRQVEGLNWRDGFEEVSYVEKILRKDPSNIYSKMDFESRDYYRHNVENLAKKINKPESFVAKKAIDCAESYEGDENNNYKKHVGYYLVDEGLEELNYKIKNNSKSKNNSFFRKNKKNMYLAIVILGTLMVMSFFLYISYINDTKRELWRYVIAVLALLIPCSEIVISILNWSINHLMVPDFIPKLELKEGIDEENKTIVVIPTIVNTEERVEELISNMEVYYLANSEKNLYFALLADFKDSENKEEKSDKQLIKTALEAVKNLNKKYGSSDKEIFYFLSRYRKYNDNEKIWMGWERKRGKLEEFNKLIRGAKDTSYDIISGNINSLIGSTYVITLDSDTQLPRDTAKKLVGAMSHILNVPHLENKRKKVIRGYGLMQPKISISTVSANKTLFSKIFSGETGIDTYTTAVSDVYQDVFKEGIFTGKGIYHVDTFIHMMSGEIPENSILSHDLLEGAYVRAALVTDLELVDGYPSNYNGSSKRLHRWVRGDWQLIPWLSNKDSINSVSKWKIIDNLRRSLVAPSIILLFALSYQVLPDGTDKWIVAAIVAIVIPLLFDVTEVIVSPMRGMNLSGKLDGWKSVIEQIFLIFCFIPHKAYLMTDAIVRTIYRLSISKKHMLEWQTAADADKEAKDEIGYYVREMYWASIIALVIGVLAFVHSTSSGFLMLPSCIIWFFSPYVAYIISKDIEKAHYNISDIEKTYIKKLARETWAYFEDFQNDENNWLAPDNYQVEPHNGVAHRTSPTNMAMGIISNIAAYDLGYIGIMQCVDRIDKTVVNMETLKRYKGHFYNWYDTKTKEILRPEYISTVDSGNLVGYLWVTSTSLEEYLNKPIINNNFGEGLKVVLSLANKEIEERLNQKNYYGQILQEIDNIDVDILNYKRILLDLWDKCIKVSKNSVEQLYWNEKVKDTLSLFLVEMQRIFPWADLLIERTNKLEEVSEKLKEVFLTVKLVDLSAELDSIIKDVNKISFKDKDQKYLSKELLQLMKNSKNEINNFVLNIQNVKKRINNIATATDFKVLYDEKRQLFSIGYDVEKDSIGRSYYDLLASEARQASFVAIAKGDVDQKHWFKLGRSMAIMGRSKGLVSWSGTMFEYFMPLLIMKPYPRTLLYETYKSVLEGQKRYCKTRRVPWGISESAFRSFDVGLNYQYKAFGIPGIGLKRGLMNELVISPYSTVMALQIDKKGALNNIQKIIAEGGAGRYGLYEAIDYTKDRMPKGKKKAVVKCFMVHHQGMSLLALDNTINNNILQNRFHSVPMVKATELLLQEKVPKRIVYEREQKFEVNDSIAEKQNVIVRRYEEAVSDTPETQLLSNGSYALMITNSGSGYSKLNDMTVYRWHEDVTLDNTGMFFYVKDVSSSDFYSVTYEPCKIMADKYNVVFSLDKAEFTRVDGDVTTKTEIAVSNEDNAEVRKISITNHGNKDKIIEVTSYCEVTLAPANSDLVHPAFSNLFIRTEYNNDHNCIIANRRPRENKSRKPWVMQNVVVEGNSIGQIQYETSRANFIGRGGDLKNPSAMEGDTPLRNTVGAVLDPIISIRKRVKIAPGECCKVSFSLAVAESRKGILELSRKYKEQASIDRVFELAWTQSQVEMSYLGIKYPQANLYQSMASKILFINKAFQDKSDLIKNVKRNQPSLWQYGISGDVPIVTVIVNEEKDKDLVRQMLNAHEFWSIKGLKVDLVLLNLQNVAYFQPLQDSLRDLISTSHARDKVNKSGGVFLKNKSSMDNEDVNLILAISRLIVDGQNSFALSKTKELEETNKAKLEITKAVCYSGEFKFPTNKLKFFNEFGGFDLEKDQYVIKLKNDINTPAPWINVVANKDFGFHVSESGNSYTWCGNSRENKITAWSNDWIKDTPTEAMFIRDEEMGVYWSLSPKPVRDEREYIIEHGFGYSNFKHEAYGIIGEMKMFVPLNHKLKICLVNLKNNTSEKRKLSLSYYAHIVLGVVPQHTSTHVATYLNKDKKYIYAQNPYNTNFGKILSYLSIVGGENESFTGDRTEFIGRNKSIENPEFMEYTNLSDKVGGGLDPCVAENTKFSLEANEEKNILILFGAEESVEDIEKTINEFSNLDRVYKEIDNVKENWDELLKTIEVKTPDDTMDIMLNGWFLYQTIACRLWSRTAFYQSGGAYGFRDQLQDVMSLSYIKPEVTRKQIIYAATRQYTDGDVQHWWHPIVESGIRTRFSDDLLWLPYVTIDYINNTGDYSVLDEIAGYMEDEPLKEDEDERYTISKVSDQTGTVYEHCIKAIERALKFGEHNIPLMGCGDWNDGMNTIGNKGKGESVWVGWFLYDILNDFKNISKFKEDEYRAGRYEEMQEFIKENLEKYAWDGSWYRRAYFDDGTPLGSIENEECQIDSLSQSWSVISGAARQERAKEAMHALEKYLVKYDKGMVLLLTPAFDKTKLEPGYIKGYVPGVRENGGQYTHAATWVVLALTKLGDGDKACKIFNMINPINHTKSYYECERYKVEPYVMAADVYEREPHTGRGGWTWYTGAAGWMYRVGIDGILGLKLKGDKGFSLEPVVPKEWNGFQIKYKHNKATYIIDAKKGEKSKITMDGKLIQDSIIPYVDKGEHHIEVIYETSKIRNEMVCQ</sequence>
<dbReference type="Gene3D" id="2.60.420.10">
    <property type="entry name" value="Maltose phosphorylase, domain 3"/>
    <property type="match status" value="1"/>
</dbReference>
<evidence type="ECO:0000313" key="7">
    <source>
        <dbReference type="EMBL" id="SHH66502.1"/>
    </source>
</evidence>
<accession>A0A1M5UTZ6</accession>
<dbReference type="PANTHER" id="PTHR37469:SF2">
    <property type="entry name" value="CELLOBIONIC ACID PHOSPHORYLASE"/>
    <property type="match status" value="1"/>
</dbReference>
<name>A0A1M5UTZ6_9CLOT</name>
<dbReference type="InterPro" id="IPR008928">
    <property type="entry name" value="6-hairpin_glycosidase_sf"/>
</dbReference>
<dbReference type="RefSeq" id="WP_073338205.1">
    <property type="nucleotide sequence ID" value="NZ_FQXM01000009.1"/>
</dbReference>
<proteinExistence type="predicted"/>
<dbReference type="Proteomes" id="UP000184447">
    <property type="component" value="Unassembled WGS sequence"/>
</dbReference>
<dbReference type="CDD" id="cd11756">
    <property type="entry name" value="GH94N_ChvB_NdvB_1_like"/>
    <property type="match status" value="1"/>
</dbReference>
<reference evidence="7 8" key="1">
    <citation type="submission" date="2016-11" db="EMBL/GenBank/DDBJ databases">
        <authorList>
            <person name="Jaros S."/>
            <person name="Januszkiewicz K."/>
            <person name="Wedrychowicz H."/>
        </authorList>
    </citation>
    <scope>NUCLEOTIDE SEQUENCE [LARGE SCALE GENOMIC DNA]</scope>
    <source>
        <strain evidence="7 8">DSM 8605</strain>
    </source>
</reference>
<evidence type="ECO:0000313" key="8">
    <source>
        <dbReference type="Proteomes" id="UP000184447"/>
    </source>
</evidence>
<dbReference type="InterPro" id="IPR011013">
    <property type="entry name" value="Gal_mutarotase_sf_dom"/>
</dbReference>
<dbReference type="Pfam" id="PF06165">
    <property type="entry name" value="GH94_b-supersand"/>
    <property type="match status" value="2"/>
</dbReference>
<feature type="transmembrane region" description="Helical" evidence="3">
    <location>
        <begin position="967"/>
        <end position="986"/>
    </location>
</feature>
<dbReference type="STRING" id="1121316.SAMN02745207_01902"/>
<dbReference type="InterPro" id="IPR037824">
    <property type="entry name" value="GH94N_2_NdvB"/>
</dbReference>
<feature type="transmembrane region" description="Helical" evidence="3">
    <location>
        <begin position="451"/>
        <end position="473"/>
    </location>
</feature>
<dbReference type="SUPFAM" id="SSF74650">
    <property type="entry name" value="Galactose mutarotase-like"/>
    <property type="match status" value="2"/>
</dbReference>
<gene>
    <name evidence="7" type="ORF">SAMN02745207_01902</name>
</gene>
<organism evidence="7 8">
    <name type="scientific">Clostridium grantii DSM 8605</name>
    <dbReference type="NCBI Taxonomy" id="1121316"/>
    <lineage>
        <taxon>Bacteria</taxon>
        <taxon>Bacillati</taxon>
        <taxon>Bacillota</taxon>
        <taxon>Clostridia</taxon>
        <taxon>Eubacteriales</taxon>
        <taxon>Clostridiaceae</taxon>
        <taxon>Clostridium</taxon>
    </lineage>
</organism>
<evidence type="ECO:0000259" key="4">
    <source>
        <dbReference type="Pfam" id="PF06165"/>
    </source>
</evidence>
<dbReference type="GO" id="GO:0030246">
    <property type="term" value="F:carbohydrate binding"/>
    <property type="evidence" value="ECO:0007669"/>
    <property type="project" value="InterPro"/>
</dbReference>
<evidence type="ECO:0000256" key="3">
    <source>
        <dbReference type="SAM" id="Phobius"/>
    </source>
</evidence>
<keyword evidence="3" id="KW-0472">Membrane</keyword>
<dbReference type="Gene3D" id="1.50.10.10">
    <property type="match status" value="1"/>
</dbReference>